<name>A0A670K644_PODMU</name>
<organism evidence="10 11">
    <name type="scientific">Podarcis muralis</name>
    <name type="common">Wall lizard</name>
    <name type="synonym">Lacerta muralis</name>
    <dbReference type="NCBI Taxonomy" id="64176"/>
    <lineage>
        <taxon>Eukaryota</taxon>
        <taxon>Metazoa</taxon>
        <taxon>Chordata</taxon>
        <taxon>Craniata</taxon>
        <taxon>Vertebrata</taxon>
        <taxon>Euteleostomi</taxon>
        <taxon>Lepidosauria</taxon>
        <taxon>Squamata</taxon>
        <taxon>Bifurcata</taxon>
        <taxon>Unidentata</taxon>
        <taxon>Episquamata</taxon>
        <taxon>Laterata</taxon>
        <taxon>Lacertibaenia</taxon>
        <taxon>Lacertidae</taxon>
        <taxon>Podarcis</taxon>
    </lineage>
</organism>
<evidence type="ECO:0000256" key="9">
    <source>
        <dbReference type="SAM" id="Phobius"/>
    </source>
</evidence>
<keyword evidence="6 9" id="KW-1133">Transmembrane helix</keyword>
<protein>
    <recommendedName>
        <fullName evidence="12">Transmembrane protein 47</fullName>
    </recommendedName>
</protein>
<dbReference type="InterPro" id="IPR015664">
    <property type="entry name" value="P53_induced"/>
</dbReference>
<evidence type="ECO:0000256" key="4">
    <source>
        <dbReference type="ARBA" id="ARBA00022692"/>
    </source>
</evidence>
<evidence type="ECO:0000313" key="10">
    <source>
        <dbReference type="Ensembl" id="ENSPMRP00000031715.1"/>
    </source>
</evidence>
<reference evidence="10" key="2">
    <citation type="submission" date="2025-09" db="UniProtKB">
        <authorList>
            <consortium name="Ensembl"/>
        </authorList>
    </citation>
    <scope>IDENTIFICATION</scope>
</reference>
<evidence type="ECO:0000256" key="2">
    <source>
        <dbReference type="ARBA" id="ARBA00004282"/>
    </source>
</evidence>
<dbReference type="InterPro" id="IPR004031">
    <property type="entry name" value="PMP22/EMP/MP20/Claudin"/>
</dbReference>
<evidence type="ECO:0000313" key="11">
    <source>
        <dbReference type="Proteomes" id="UP000472272"/>
    </source>
</evidence>
<evidence type="ECO:0000256" key="5">
    <source>
        <dbReference type="ARBA" id="ARBA00022949"/>
    </source>
</evidence>
<dbReference type="Ensembl" id="ENSPMRT00000033640.1">
    <property type="protein sequence ID" value="ENSPMRP00000031715.1"/>
    <property type="gene ID" value="ENSPMRG00000020547.1"/>
</dbReference>
<dbReference type="PANTHER" id="PTHR14399:SF12">
    <property type="entry name" value="TRANSMEMBRANE PROTEIN 47"/>
    <property type="match status" value="1"/>
</dbReference>
<dbReference type="Gene3D" id="1.20.140.150">
    <property type="match status" value="1"/>
</dbReference>
<evidence type="ECO:0000256" key="8">
    <source>
        <dbReference type="SAM" id="MobiDB-lite"/>
    </source>
</evidence>
<dbReference type="AlphaFoldDB" id="A0A670K644"/>
<feature type="transmembrane region" description="Helical" evidence="9">
    <location>
        <begin position="243"/>
        <end position="265"/>
    </location>
</feature>
<sequence length="314" mass="34217">MQLLTEQVSLIEGERKKSVWCRETDSPSFIVQESPAASRIRRASPPHRTVPGAGSKGWDLGLGGTRGAAALQTLQSLARSDSPGCAIPPPPPFQSFAEPVAAADIGALSETDIQPTGAFFLTLFASADGFSPVPKQFVGMSAADEDGFLLRPFKLIALLCAFIALALDVAALLSPAWVTSERYSRSLWVSCMQARDDVWECSSTLQTDWQIAALVLILTAATITLLSFLLSLTSFCLGIYKRYYRVVAILLFAAVVLHVCALILYPIKFIDSSMLKSYHEFNWGYGLGWGSAVFMLGAAILYCLRTDLYEDAYY</sequence>
<dbReference type="Pfam" id="PF00822">
    <property type="entry name" value="PMP22_Claudin"/>
    <property type="match status" value="1"/>
</dbReference>
<dbReference type="GO" id="GO:0005911">
    <property type="term" value="C:cell-cell junction"/>
    <property type="evidence" value="ECO:0007669"/>
    <property type="project" value="TreeGrafter"/>
</dbReference>
<dbReference type="Proteomes" id="UP000472272">
    <property type="component" value="Unplaced"/>
</dbReference>
<keyword evidence="5" id="KW-0965">Cell junction</keyword>
<keyword evidence="7 9" id="KW-0472">Membrane</keyword>
<evidence type="ECO:0000256" key="6">
    <source>
        <dbReference type="ARBA" id="ARBA00022989"/>
    </source>
</evidence>
<dbReference type="GO" id="GO:0098609">
    <property type="term" value="P:cell-cell adhesion"/>
    <property type="evidence" value="ECO:0007669"/>
    <property type="project" value="TreeGrafter"/>
</dbReference>
<accession>A0A670K644</accession>
<evidence type="ECO:0008006" key="12">
    <source>
        <dbReference type="Google" id="ProtNLM"/>
    </source>
</evidence>
<keyword evidence="4 9" id="KW-0812">Transmembrane</keyword>
<reference evidence="10" key="1">
    <citation type="submission" date="2025-08" db="UniProtKB">
        <authorList>
            <consortium name="Ensembl"/>
        </authorList>
    </citation>
    <scope>IDENTIFICATION</scope>
</reference>
<evidence type="ECO:0000256" key="3">
    <source>
        <dbReference type="ARBA" id="ARBA00008691"/>
    </source>
</evidence>
<dbReference type="PANTHER" id="PTHR14399">
    <property type="entry name" value="P53-INDUCED PROTEIN RELATED"/>
    <property type="match status" value="1"/>
</dbReference>
<comment type="subcellular location">
    <subcellularLocation>
        <location evidence="2">Cell junction</location>
    </subcellularLocation>
    <subcellularLocation>
        <location evidence="1">Membrane</location>
        <topology evidence="1">Multi-pass membrane protein</topology>
    </subcellularLocation>
</comment>
<evidence type="ECO:0000256" key="7">
    <source>
        <dbReference type="ARBA" id="ARBA00023136"/>
    </source>
</evidence>
<evidence type="ECO:0000256" key="1">
    <source>
        <dbReference type="ARBA" id="ARBA00004141"/>
    </source>
</evidence>
<comment type="similarity">
    <text evidence="3">Belongs to the TMEM47 family.</text>
</comment>
<feature type="region of interest" description="Disordered" evidence="8">
    <location>
        <begin position="34"/>
        <end position="57"/>
    </location>
</feature>
<dbReference type="GeneTree" id="ENSGT00530000063484"/>
<feature type="transmembrane region" description="Helical" evidence="9">
    <location>
        <begin position="209"/>
        <end position="231"/>
    </location>
</feature>
<feature type="transmembrane region" description="Helical" evidence="9">
    <location>
        <begin position="285"/>
        <end position="304"/>
    </location>
</feature>
<dbReference type="GO" id="GO:0016020">
    <property type="term" value="C:membrane"/>
    <property type="evidence" value="ECO:0007669"/>
    <property type="project" value="UniProtKB-SubCell"/>
</dbReference>
<keyword evidence="11" id="KW-1185">Reference proteome</keyword>
<proteinExistence type="inferred from homology"/>
<feature type="transmembrane region" description="Helical" evidence="9">
    <location>
        <begin position="155"/>
        <end position="178"/>
    </location>
</feature>